<dbReference type="Proteomes" id="UP000193411">
    <property type="component" value="Unassembled WGS sequence"/>
</dbReference>
<feature type="region of interest" description="Disordered" evidence="1">
    <location>
        <begin position="1042"/>
        <end position="1089"/>
    </location>
</feature>
<accession>A0A1Y2HP82</accession>
<feature type="region of interest" description="Disordered" evidence="1">
    <location>
        <begin position="312"/>
        <end position="390"/>
    </location>
</feature>
<feature type="compositionally biased region" description="Low complexity" evidence="1">
    <location>
        <begin position="1008"/>
        <end position="1022"/>
    </location>
</feature>
<feature type="region of interest" description="Disordered" evidence="1">
    <location>
        <begin position="996"/>
        <end position="1023"/>
    </location>
</feature>
<feature type="compositionally biased region" description="Basic and acidic residues" evidence="1">
    <location>
        <begin position="162"/>
        <end position="177"/>
    </location>
</feature>
<dbReference type="EMBL" id="MCFL01000017">
    <property type="protein sequence ID" value="ORZ36408.1"/>
    <property type="molecule type" value="Genomic_DNA"/>
</dbReference>
<keyword evidence="3" id="KW-1185">Reference proteome</keyword>
<feature type="region of interest" description="Disordered" evidence="1">
    <location>
        <begin position="162"/>
        <end position="222"/>
    </location>
</feature>
<organism evidence="2 3">
    <name type="scientific">Catenaria anguillulae PL171</name>
    <dbReference type="NCBI Taxonomy" id="765915"/>
    <lineage>
        <taxon>Eukaryota</taxon>
        <taxon>Fungi</taxon>
        <taxon>Fungi incertae sedis</taxon>
        <taxon>Blastocladiomycota</taxon>
        <taxon>Blastocladiomycetes</taxon>
        <taxon>Blastocladiales</taxon>
        <taxon>Catenariaceae</taxon>
        <taxon>Catenaria</taxon>
    </lineage>
</organism>
<name>A0A1Y2HP82_9FUNG</name>
<protein>
    <submittedName>
        <fullName evidence="2">Uncharacterized protein</fullName>
    </submittedName>
</protein>
<evidence type="ECO:0000313" key="3">
    <source>
        <dbReference type="Proteomes" id="UP000193411"/>
    </source>
</evidence>
<evidence type="ECO:0000313" key="2">
    <source>
        <dbReference type="EMBL" id="ORZ36408.1"/>
    </source>
</evidence>
<feature type="region of interest" description="Disordered" evidence="1">
    <location>
        <begin position="1145"/>
        <end position="1184"/>
    </location>
</feature>
<feature type="compositionally biased region" description="Pro residues" evidence="1">
    <location>
        <begin position="200"/>
        <end position="213"/>
    </location>
</feature>
<dbReference type="PANTHER" id="PTHR24216">
    <property type="entry name" value="PAXILLIN-RELATED"/>
    <property type="match status" value="1"/>
</dbReference>
<sequence length="1405" mass="150512">MDYIDAPPSSPPPGPSTPVSVPNSQSASGLRPLTRPDSDRPHHGLQPSTTPTRHHFVSVNPDASTFSPVTPEMPSSSYSDSSTSLPPSSFESAATIAVSAIGDHVVTPTLGLPVELWVSIAQLTSSSSLVASSSRLLFDVAKTPAVHIAWTRASIRAEYDRASRAWDEKQRKQREQQQRMMGGAGGFGGQLFNQMFGVPNVPPPPPPPPPPAPDAGQTAGAGADAQLQLPLQQPEQGQGQPQNQQQQQHQQVNPINIATGTANGIQWSVTAAQIPVPPGSTPEQVAAAANNMFAGMNLPPGMAAVGFPAVVPQQAQAHQQQAQATPPPAPETAPAANPPPTDVTMSDATNGHFDDEHNNNNDPYSSDSDDDEFDDDDDDDPDAEGNLPEGQIFGGMAYIYIIASPTPLTAYLSSLFRPDYLGKARIPNDPSVPLASPTHPITKPFIDYLTSPSHAQMLALMAANSPDASRLSALTPRPTLRSLISTLPALPKASRDARRLRKQQRARPLLGLVPDGLMLPVFFLLARDTHMFGYSVRRLVRALGPTAFGKEAIPFRELWDRLMRLDARKSSCTNAVTLIQSYAKIEIGYACFLTLVAAMEWNVDALKMLIKPDDASSRPLVADPSFTIHKFLSNAHVVNMFISTVGQHAHAQVVAQLDWLEAQGWKLPSASFRTVSVFAQSNYAVFCELFRRYDYTYLPTVDTNEIGVSQRRQVGSVLVKLLLNTDVKDQDVDLVNKCMELRVLSLRAIATLYVVAMVREWRQVTALIEENCCARMADIYRLGVDTCFSPHRIKHLRTLADRASTSPHTLTDHALIADHMQHYASNPMAHAYTGVFPAGNPFGNAFAPPDTVAAIKRLVKAGLERKFTSSTPTAIYHALLVGELVEHVFSPTAASMWRRAEEGRKGAGVEPKERFIKMMGEAKRDERRYLFASVVMRAVLLGMADRLQPRTQVDDNADDEDRDDENNVADQEDDEQAVQATEAAIDNVLTSALGPAAQQPATPANGDQAQPQPAQQQAPQPQVQLGQDGAFHFTFDIPINIPAGGGGGGNAGTQAPGAAAAAQPTNPNANAAANNNNAGAGADPPGGFNQQQQAILGGVALAMQALLNGAGGAGGGANAGNPAALGAALGGMLGGLLAGGAMGGAGGQLADDQDADDDGDQGDDDNQPDQGPVPMPDPMLDRLSSPPALPKQYWDLVLERMIHEFPNDLLPGGKEQLGELHLSLGYFLAVELRAMPTAAELDNQAVYGLLVQLVKYNPKATLRMLLADWPTIPAWVWQVFKVHTPEQKGSLDKWLKAERVADAIKARLDAGDVDGARMIARCVPESAVKQDVLAVTQAMWDKVEGGMQLEQPLTDLAPVPFIPRRPVIKTSPPTPQPQEQVDDEAMMGDMPAGEGEVVLPGCTVM</sequence>
<feature type="compositionally biased region" description="Low complexity" evidence="1">
    <location>
        <begin position="312"/>
        <end position="324"/>
    </location>
</feature>
<evidence type="ECO:0000256" key="1">
    <source>
        <dbReference type="SAM" id="MobiDB-lite"/>
    </source>
</evidence>
<feature type="compositionally biased region" description="Acidic residues" evidence="1">
    <location>
        <begin position="367"/>
        <end position="383"/>
    </location>
</feature>
<feature type="compositionally biased region" description="Pro residues" evidence="1">
    <location>
        <begin position="325"/>
        <end position="341"/>
    </location>
</feature>
<dbReference type="PANTHER" id="PTHR24216:SF65">
    <property type="entry name" value="PAXILLIN-LIKE PROTEIN 1"/>
    <property type="match status" value="1"/>
</dbReference>
<feature type="region of interest" description="Disordered" evidence="1">
    <location>
        <begin position="1"/>
        <end position="86"/>
    </location>
</feature>
<proteinExistence type="predicted"/>
<feature type="compositionally biased region" description="Low complexity" evidence="1">
    <location>
        <begin position="74"/>
        <end position="86"/>
    </location>
</feature>
<feature type="compositionally biased region" description="Acidic residues" evidence="1">
    <location>
        <begin position="955"/>
        <end position="976"/>
    </location>
</feature>
<feature type="compositionally biased region" description="Low complexity" evidence="1">
    <location>
        <begin position="1052"/>
        <end position="1087"/>
    </location>
</feature>
<reference evidence="2 3" key="1">
    <citation type="submission" date="2016-07" db="EMBL/GenBank/DDBJ databases">
        <title>Pervasive Adenine N6-methylation of Active Genes in Fungi.</title>
        <authorList>
            <consortium name="DOE Joint Genome Institute"/>
            <person name="Mondo S.J."/>
            <person name="Dannebaum R.O."/>
            <person name="Kuo R.C."/>
            <person name="Labutti K."/>
            <person name="Haridas S."/>
            <person name="Kuo A."/>
            <person name="Salamov A."/>
            <person name="Ahrendt S.R."/>
            <person name="Lipzen A."/>
            <person name="Sullivan W."/>
            <person name="Andreopoulos W.B."/>
            <person name="Clum A."/>
            <person name="Lindquist E."/>
            <person name="Daum C."/>
            <person name="Ramamoorthy G.K."/>
            <person name="Gryganskyi A."/>
            <person name="Culley D."/>
            <person name="Magnuson J.K."/>
            <person name="James T.Y."/>
            <person name="O'Malley M.A."/>
            <person name="Stajich J.E."/>
            <person name="Spatafora J.W."/>
            <person name="Visel A."/>
            <person name="Grigoriev I.V."/>
        </authorList>
    </citation>
    <scope>NUCLEOTIDE SEQUENCE [LARGE SCALE GENOMIC DNA]</scope>
    <source>
        <strain evidence="2 3">PL171</strain>
    </source>
</reference>
<feature type="region of interest" description="Disordered" evidence="1">
    <location>
        <begin position="950"/>
        <end position="978"/>
    </location>
</feature>
<dbReference type="OrthoDB" id="10692531at2759"/>
<gene>
    <name evidence="2" type="ORF">BCR44DRAFT_73322</name>
</gene>
<comment type="caution">
    <text evidence="2">The sequence shown here is derived from an EMBL/GenBank/DDBJ whole genome shotgun (WGS) entry which is preliminary data.</text>
</comment>
<feature type="compositionally biased region" description="Acidic residues" evidence="1">
    <location>
        <begin position="1151"/>
        <end position="1167"/>
    </location>
</feature>